<gene>
    <name evidence="5 8" type="primary">hrcA</name>
    <name evidence="8" type="ORF">R6G74_03730</name>
</gene>
<dbReference type="Gene3D" id="3.30.450.40">
    <property type="match status" value="1"/>
</dbReference>
<evidence type="ECO:0000313" key="9">
    <source>
        <dbReference type="Proteomes" id="UP001288320"/>
    </source>
</evidence>
<proteinExistence type="inferred from homology"/>
<dbReference type="InterPro" id="IPR001034">
    <property type="entry name" value="DeoR_HTH"/>
</dbReference>
<dbReference type="GO" id="GO:0045892">
    <property type="term" value="P:negative regulation of DNA-templated transcription"/>
    <property type="evidence" value="ECO:0007669"/>
    <property type="project" value="UniProtKB-UniRule"/>
</dbReference>
<dbReference type="Gene3D" id="3.30.390.60">
    <property type="entry name" value="Heat-inducible transcription repressor hrca homolog, domain 3"/>
    <property type="match status" value="1"/>
</dbReference>
<feature type="domain" description="HTH deoR-type" evidence="7">
    <location>
        <begin position="28"/>
        <end position="63"/>
    </location>
</feature>
<evidence type="ECO:0000256" key="3">
    <source>
        <dbReference type="ARBA" id="ARBA00023016"/>
    </source>
</evidence>
<dbReference type="EMBL" id="JAWNFV010000006">
    <property type="protein sequence ID" value="MDY5140424.1"/>
    <property type="molecule type" value="Genomic_DNA"/>
</dbReference>
<keyword evidence="4 5" id="KW-0804">Transcription</keyword>
<evidence type="ECO:0000259" key="7">
    <source>
        <dbReference type="Pfam" id="PF08220"/>
    </source>
</evidence>
<dbReference type="InterPro" id="IPR002571">
    <property type="entry name" value="HrcA"/>
</dbReference>
<dbReference type="GO" id="GO:0003677">
    <property type="term" value="F:DNA binding"/>
    <property type="evidence" value="ECO:0007669"/>
    <property type="project" value="InterPro"/>
</dbReference>
<dbReference type="InterPro" id="IPR029016">
    <property type="entry name" value="GAF-like_dom_sf"/>
</dbReference>
<accession>A0AAW9HLB5</accession>
<dbReference type="Pfam" id="PF01628">
    <property type="entry name" value="HrcA"/>
    <property type="match status" value="1"/>
</dbReference>
<dbReference type="NCBIfam" id="TIGR00331">
    <property type="entry name" value="hrcA"/>
    <property type="match status" value="1"/>
</dbReference>
<dbReference type="Pfam" id="PF08220">
    <property type="entry name" value="HTH_DeoR"/>
    <property type="match status" value="1"/>
</dbReference>
<comment type="caution">
    <text evidence="8">The sequence shown here is derived from an EMBL/GenBank/DDBJ whole genome shotgun (WGS) entry which is preliminary data.</text>
</comment>
<evidence type="ECO:0000256" key="2">
    <source>
        <dbReference type="ARBA" id="ARBA00023015"/>
    </source>
</evidence>
<dbReference type="GO" id="GO:0003700">
    <property type="term" value="F:DNA-binding transcription factor activity"/>
    <property type="evidence" value="ECO:0007669"/>
    <property type="project" value="InterPro"/>
</dbReference>
<evidence type="ECO:0000313" key="8">
    <source>
        <dbReference type="EMBL" id="MDY5140424.1"/>
    </source>
</evidence>
<evidence type="ECO:0000256" key="5">
    <source>
        <dbReference type="HAMAP-Rule" id="MF_00081"/>
    </source>
</evidence>
<keyword evidence="1 5" id="KW-0678">Repressor</keyword>
<dbReference type="RefSeq" id="WP_320753036.1">
    <property type="nucleotide sequence ID" value="NZ_JAWNFV010000006.1"/>
</dbReference>
<dbReference type="PIRSF" id="PIRSF005485">
    <property type="entry name" value="HrcA"/>
    <property type="match status" value="1"/>
</dbReference>
<comment type="function">
    <text evidence="5">Negative regulator of class I heat shock genes (grpE-dnaK-dnaJ and groELS operons). Prevents heat-shock induction of these operons.</text>
</comment>
<dbReference type="InterPro" id="IPR023120">
    <property type="entry name" value="WHTH_transcript_rep_HrcA_IDD"/>
</dbReference>
<dbReference type="SUPFAM" id="SSF46785">
    <property type="entry name" value="Winged helix' DNA-binding domain"/>
    <property type="match status" value="1"/>
</dbReference>
<protein>
    <recommendedName>
        <fullName evidence="5">Heat-inducible transcription repressor HrcA</fullName>
    </recommendedName>
</protein>
<name>A0AAW9HLB5_9ACTO</name>
<dbReference type="InterPro" id="IPR036388">
    <property type="entry name" value="WH-like_DNA-bd_sf"/>
</dbReference>
<keyword evidence="2 5" id="KW-0805">Transcription regulation</keyword>
<dbReference type="SUPFAM" id="SSF55781">
    <property type="entry name" value="GAF domain-like"/>
    <property type="match status" value="1"/>
</dbReference>
<dbReference type="Gene3D" id="1.10.10.10">
    <property type="entry name" value="Winged helix-like DNA-binding domain superfamily/Winged helix DNA-binding domain"/>
    <property type="match status" value="1"/>
</dbReference>
<evidence type="ECO:0000256" key="1">
    <source>
        <dbReference type="ARBA" id="ARBA00022491"/>
    </source>
</evidence>
<dbReference type="PANTHER" id="PTHR34824:SF1">
    <property type="entry name" value="HEAT-INDUCIBLE TRANSCRIPTION REPRESSOR HRCA"/>
    <property type="match status" value="1"/>
</dbReference>
<dbReference type="InterPro" id="IPR021153">
    <property type="entry name" value="HrcA_C"/>
</dbReference>
<organism evidence="8 9">
    <name type="scientific">Actinotignum timonense</name>
    <dbReference type="NCBI Taxonomy" id="1870995"/>
    <lineage>
        <taxon>Bacteria</taxon>
        <taxon>Bacillati</taxon>
        <taxon>Actinomycetota</taxon>
        <taxon>Actinomycetes</taxon>
        <taxon>Actinomycetales</taxon>
        <taxon>Actinomycetaceae</taxon>
        <taxon>Actinotignum</taxon>
    </lineage>
</organism>
<dbReference type="Proteomes" id="UP001288320">
    <property type="component" value="Unassembled WGS sequence"/>
</dbReference>
<evidence type="ECO:0000256" key="4">
    <source>
        <dbReference type="ARBA" id="ARBA00023163"/>
    </source>
</evidence>
<feature type="domain" description="Heat-inducible transcription repressor HrcA C-terminal" evidence="6">
    <location>
        <begin position="104"/>
        <end position="319"/>
    </location>
</feature>
<sequence>MAAEDRRGRVLEAIVRDYVTTREPVGSKALVERYALGVSPATVRNDMAVLGEAGLLTHPHTSAGRIPTDAGYRAFVDSLTTVKPLSRAERRAISQILDAAVDLDDVLERAARLLSHLTQQVAVIQYPALDKAVLRHLELIWLGATRILLVVITSAGRVEQRVIAVPPHVEGLDVDAVSREVTTRCNGQPLTTAVAVLAEIAERSEPEAAAALRDIAAALTTAVHTGAEDRLTMAGTANLSRHSVDFLHSISPVLDALEEQVVLLRLLAAMETDVAVSIGVENDHENLSETSVVSSSYEVAGHEVARVGVVGPTRMDYPGNIAAVRAVAHYLSGILSGQS</sequence>
<dbReference type="AlphaFoldDB" id="A0AAW9HLB5"/>
<dbReference type="HAMAP" id="MF_00081">
    <property type="entry name" value="HrcA"/>
    <property type="match status" value="1"/>
</dbReference>
<comment type="similarity">
    <text evidence="5">Belongs to the HrcA family.</text>
</comment>
<evidence type="ECO:0000259" key="6">
    <source>
        <dbReference type="Pfam" id="PF01628"/>
    </source>
</evidence>
<keyword evidence="3 5" id="KW-0346">Stress response</keyword>
<reference evidence="8" key="1">
    <citation type="submission" date="2023-10" db="EMBL/GenBank/DDBJ databases">
        <title>Whole Genome based description of the genera Actinobaculum and Actinotignum reveals a complex phylogenetic relationship within the species included in the genus Actinotignum.</title>
        <authorList>
            <person name="Jensen C.S."/>
            <person name="Dargis R."/>
            <person name="Kemp M."/>
            <person name="Christensen J.J."/>
        </authorList>
    </citation>
    <scope>NUCLEOTIDE SEQUENCE</scope>
    <source>
        <strain evidence="8">SLA_B245</strain>
    </source>
</reference>
<dbReference type="PANTHER" id="PTHR34824">
    <property type="entry name" value="HEAT-INDUCIBLE TRANSCRIPTION REPRESSOR HRCA"/>
    <property type="match status" value="1"/>
</dbReference>
<dbReference type="InterPro" id="IPR036390">
    <property type="entry name" value="WH_DNA-bd_sf"/>
</dbReference>